<feature type="transmembrane region" description="Helical" evidence="9">
    <location>
        <begin position="161"/>
        <end position="185"/>
    </location>
</feature>
<evidence type="ECO:0000256" key="7">
    <source>
        <dbReference type="ARBA" id="ARBA00022989"/>
    </source>
</evidence>
<evidence type="ECO:0000256" key="2">
    <source>
        <dbReference type="ARBA" id="ARBA00009047"/>
    </source>
</evidence>
<comment type="subcellular location">
    <subcellularLocation>
        <location evidence="1 9">Cell membrane</location>
        <topology evidence="1 9">Multi-pass membrane protein</topology>
    </subcellularLocation>
</comment>
<comment type="similarity">
    <text evidence="2 10">Belongs to the binding-protein-dependent transport system permease family. MalFG subfamily.</text>
</comment>
<comment type="caution">
    <text evidence="12">The sequence shown here is derived from an EMBL/GenBank/DDBJ whole genome shotgun (WGS) entry which is preliminary data.</text>
</comment>
<dbReference type="EMBL" id="QGDL01000001">
    <property type="protein sequence ID" value="PWJ32392.1"/>
    <property type="molecule type" value="Genomic_DNA"/>
</dbReference>
<feature type="transmembrane region" description="Helical" evidence="9">
    <location>
        <begin position="260"/>
        <end position="284"/>
    </location>
</feature>
<dbReference type="InterPro" id="IPR000515">
    <property type="entry name" value="MetI-like"/>
</dbReference>
<feature type="transmembrane region" description="Helical" evidence="9">
    <location>
        <begin position="50"/>
        <end position="71"/>
    </location>
</feature>
<dbReference type="PANTHER" id="PTHR47314:SF1">
    <property type="entry name" value="MALTOSE_MALTODEXTRIN TRANSPORT SYSTEM PERMEASE PROTEIN MALF"/>
    <property type="match status" value="1"/>
</dbReference>
<gene>
    <name evidence="12" type="ORF">A8806_101680</name>
</gene>
<dbReference type="InterPro" id="IPR035906">
    <property type="entry name" value="MetI-like_sf"/>
</dbReference>
<dbReference type="Proteomes" id="UP000245845">
    <property type="component" value="Unassembled WGS sequence"/>
</dbReference>
<keyword evidence="6 9" id="KW-0812">Transmembrane</keyword>
<evidence type="ECO:0000313" key="12">
    <source>
        <dbReference type="EMBL" id="PWJ32392.1"/>
    </source>
</evidence>
<protein>
    <recommendedName>
        <fullName evidence="10">Maltose/maltodextrin transport system permease protein</fullName>
    </recommendedName>
</protein>
<evidence type="ECO:0000256" key="5">
    <source>
        <dbReference type="ARBA" id="ARBA00022597"/>
    </source>
</evidence>
<evidence type="ECO:0000256" key="3">
    <source>
        <dbReference type="ARBA" id="ARBA00022448"/>
    </source>
</evidence>
<dbReference type="GO" id="GO:0042956">
    <property type="term" value="P:maltodextrin transmembrane transport"/>
    <property type="evidence" value="ECO:0007669"/>
    <property type="project" value="TreeGrafter"/>
</dbReference>
<dbReference type="RefSeq" id="WP_109729726.1">
    <property type="nucleotide sequence ID" value="NZ_BAAACK010000007.1"/>
</dbReference>
<accession>A0A2Y9B8P4</accession>
<evidence type="ECO:0000256" key="9">
    <source>
        <dbReference type="RuleBase" id="RU363032"/>
    </source>
</evidence>
<keyword evidence="4 10" id="KW-1003">Cell membrane</keyword>
<dbReference type="SUPFAM" id="SSF160964">
    <property type="entry name" value="MalF N-terminal region-like"/>
    <property type="match status" value="1"/>
</dbReference>
<organism evidence="12 13">
    <name type="scientific">Faecalicatena orotica</name>
    <dbReference type="NCBI Taxonomy" id="1544"/>
    <lineage>
        <taxon>Bacteria</taxon>
        <taxon>Bacillati</taxon>
        <taxon>Bacillota</taxon>
        <taxon>Clostridia</taxon>
        <taxon>Lachnospirales</taxon>
        <taxon>Lachnospiraceae</taxon>
        <taxon>Faecalicatena</taxon>
    </lineage>
</organism>
<feature type="transmembrane region" description="Helical" evidence="9">
    <location>
        <begin position="224"/>
        <end position="248"/>
    </location>
</feature>
<keyword evidence="3 9" id="KW-0813">Transport</keyword>
<sequence>MSKNRSKEAAQKPREYLLKRVIREGDVWAKASMLVMGIANIRRKQIVKGLLFLLAEAAFIFYMAVSGIRALGNMVTLGTQTQGWVFDETLGIDVLTEGDNSMLLLLYGVVCLFLIVFFVLTWRANLKSALEVQALEKAGKKVPGLIDDVKVYLDAKFHRTILTFPMIGVLAFTVLPLVYMILVAFTNYDNAHQPPGNLFTWIGLDNFVTILGSGSTISKTFWPILGWTITWAVFATVLNYIGGILLALLINRKGVKFKGLWRTIFVMSIAIPSFVSLLIMKTMLQPEGAVNVLLKSWGVIQDSIPFLTNATLAKVTIIVVNLWIGIPYTMLITSGILMNIPADLYEAARVDGANARVMFRKITMPYVLFVTTPYLITQFIGNINNFNVIYLLSKGGPSTLDYYQAGKTDLLVTWLYKLTVTSKDYSYASAIGILVFVISAVFSLITYRRTSAYNNEEAFQ</sequence>
<evidence type="ECO:0000256" key="6">
    <source>
        <dbReference type="ARBA" id="ARBA00022692"/>
    </source>
</evidence>
<dbReference type="AlphaFoldDB" id="A0A2Y9B8P4"/>
<keyword evidence="5 10" id="KW-0762">Sugar transport</keyword>
<dbReference type="GO" id="GO:1990060">
    <property type="term" value="C:maltose transport complex"/>
    <property type="evidence" value="ECO:0007669"/>
    <property type="project" value="TreeGrafter"/>
</dbReference>
<feature type="transmembrane region" description="Helical" evidence="9">
    <location>
        <begin position="104"/>
        <end position="122"/>
    </location>
</feature>
<keyword evidence="8 9" id="KW-0472">Membrane</keyword>
<dbReference type="PANTHER" id="PTHR47314">
    <property type="entry name" value="MALTOSE/MALTODEXTRIN TRANSPORT SYSTEM PERMEASE PROTEIN MALF"/>
    <property type="match status" value="1"/>
</dbReference>
<dbReference type="PROSITE" id="PS50928">
    <property type="entry name" value="ABC_TM1"/>
    <property type="match status" value="1"/>
</dbReference>
<dbReference type="Pfam" id="PF00528">
    <property type="entry name" value="BPD_transp_1"/>
    <property type="match status" value="1"/>
</dbReference>
<feature type="transmembrane region" description="Helical" evidence="9">
    <location>
        <begin position="425"/>
        <end position="447"/>
    </location>
</feature>
<name>A0A2Y9B8P4_9FIRM</name>
<dbReference type="Gene3D" id="1.10.3720.10">
    <property type="entry name" value="MetI-like"/>
    <property type="match status" value="1"/>
</dbReference>
<reference evidence="12 13" key="1">
    <citation type="submission" date="2018-05" db="EMBL/GenBank/DDBJ databases">
        <title>The Hungate 1000. A catalogue of reference genomes from the rumen microbiome.</title>
        <authorList>
            <person name="Kelly W."/>
        </authorList>
    </citation>
    <scope>NUCLEOTIDE SEQUENCE [LARGE SCALE GENOMIC DNA]</scope>
    <source>
        <strain evidence="12 13">NLAE-zl-C242</strain>
    </source>
</reference>
<evidence type="ECO:0000313" key="13">
    <source>
        <dbReference type="Proteomes" id="UP000245845"/>
    </source>
</evidence>
<dbReference type="OrthoDB" id="9778687at2"/>
<dbReference type="CDD" id="cd06261">
    <property type="entry name" value="TM_PBP2"/>
    <property type="match status" value="1"/>
</dbReference>
<dbReference type="GO" id="GO:0015423">
    <property type="term" value="F:ABC-type maltose transporter activity"/>
    <property type="evidence" value="ECO:0007669"/>
    <property type="project" value="TreeGrafter"/>
</dbReference>
<evidence type="ECO:0000256" key="4">
    <source>
        <dbReference type="ARBA" id="ARBA00022475"/>
    </source>
</evidence>
<evidence type="ECO:0000256" key="1">
    <source>
        <dbReference type="ARBA" id="ARBA00004651"/>
    </source>
</evidence>
<keyword evidence="13" id="KW-1185">Reference proteome</keyword>
<feature type="domain" description="ABC transmembrane type-1" evidence="11">
    <location>
        <begin position="225"/>
        <end position="446"/>
    </location>
</feature>
<evidence type="ECO:0000256" key="10">
    <source>
        <dbReference type="RuleBase" id="RU367050"/>
    </source>
</evidence>
<proteinExistence type="inferred from homology"/>
<feature type="transmembrane region" description="Helical" evidence="9">
    <location>
        <begin position="366"/>
        <end position="392"/>
    </location>
</feature>
<evidence type="ECO:0000256" key="8">
    <source>
        <dbReference type="ARBA" id="ARBA00023136"/>
    </source>
</evidence>
<comment type="function">
    <text evidence="10">Part of the ABC transporter complex MalEFGK involved in maltose/maltodextrin import. Probably responsible for the translocation of the substrate across the membrane.</text>
</comment>
<evidence type="ECO:0000259" key="11">
    <source>
        <dbReference type="PROSITE" id="PS50928"/>
    </source>
</evidence>
<dbReference type="SUPFAM" id="SSF161098">
    <property type="entry name" value="MetI-like"/>
    <property type="match status" value="1"/>
</dbReference>
<keyword evidence="7 9" id="KW-1133">Transmembrane helix</keyword>